<name>A0A7Z7MVN2_9PROT</name>
<dbReference type="InterPro" id="IPR036390">
    <property type="entry name" value="WH_DNA-bd_sf"/>
</dbReference>
<dbReference type="InterPro" id="IPR036388">
    <property type="entry name" value="WH-like_DNA-bd_sf"/>
</dbReference>
<reference evidence="1" key="1">
    <citation type="submission" date="2017-03" db="EMBL/GenBank/DDBJ databases">
        <authorList>
            <consortium name="AG Boll"/>
        </authorList>
    </citation>
    <scope>NUCLEOTIDE SEQUENCE [LARGE SCALE GENOMIC DNA]</scope>
    <source>
        <strain evidence="1">Chol</strain>
    </source>
</reference>
<sequence>MSLKIDPAEFEQHYFRAAYLFSRFTVPYMRSIYREFGGDMLLNLVLGEIGTRNVSYFFDAEKDSDASEDVLTDVSEHQRLMRPCNTLSISDATGIPRETVRRKIDMLIKKGWVYKNEKGHIYLTPEVAKHFERFLFDSIESLLPSAQALIDVLSKLPKVDDRDK</sequence>
<evidence type="ECO:0000313" key="1">
    <source>
        <dbReference type="EMBL" id="SMB27764.1"/>
    </source>
</evidence>
<dbReference type="SUPFAM" id="SSF46785">
    <property type="entry name" value="Winged helix' DNA-binding domain"/>
    <property type="match status" value="1"/>
</dbReference>
<proteinExistence type="predicted"/>
<dbReference type="RefSeq" id="WP_154716957.1">
    <property type="nucleotide sequence ID" value="NZ_LT837803.1"/>
</dbReference>
<evidence type="ECO:0000313" key="2">
    <source>
        <dbReference type="Proteomes" id="UP000242886"/>
    </source>
</evidence>
<dbReference type="Gene3D" id="1.10.10.10">
    <property type="entry name" value="Winged helix-like DNA-binding domain superfamily/Winged helix DNA-binding domain"/>
    <property type="match status" value="1"/>
</dbReference>
<dbReference type="AlphaFoldDB" id="A0A7Z7MVN2"/>
<keyword evidence="2" id="KW-1185">Reference proteome</keyword>
<dbReference type="EMBL" id="LT837803">
    <property type="protein sequence ID" value="SMB27764.1"/>
    <property type="molecule type" value="Genomic_DNA"/>
</dbReference>
<dbReference type="Proteomes" id="UP000242886">
    <property type="component" value="Chromosome SDENCHOL"/>
</dbReference>
<gene>
    <name evidence="1" type="ORF">SDENCHOL_20463</name>
</gene>
<evidence type="ECO:0008006" key="3">
    <source>
        <dbReference type="Google" id="ProtNLM"/>
    </source>
</evidence>
<accession>A0A7Z7MVN2</accession>
<organism evidence="1 2">
    <name type="scientific">Sterolibacterium denitrificans</name>
    <dbReference type="NCBI Taxonomy" id="157592"/>
    <lineage>
        <taxon>Bacteria</taxon>
        <taxon>Pseudomonadati</taxon>
        <taxon>Pseudomonadota</taxon>
        <taxon>Betaproteobacteria</taxon>
        <taxon>Nitrosomonadales</taxon>
        <taxon>Sterolibacteriaceae</taxon>
        <taxon>Sterolibacterium</taxon>
    </lineage>
</organism>
<protein>
    <recommendedName>
        <fullName evidence="3">HTH crp-type domain-containing protein</fullName>
    </recommendedName>
</protein>